<evidence type="ECO:0000313" key="4">
    <source>
        <dbReference type="Proteomes" id="UP000821866"/>
    </source>
</evidence>
<comment type="caution">
    <text evidence="3">The sequence shown here is derived from an EMBL/GenBank/DDBJ whole genome shotgun (WGS) entry which is preliminary data.</text>
</comment>
<reference evidence="3" key="1">
    <citation type="journal article" date="2020" name="Cell">
        <title>Large-Scale Comparative Analyses of Tick Genomes Elucidate Their Genetic Diversity and Vector Capacities.</title>
        <authorList>
            <consortium name="Tick Genome and Microbiome Consortium (TIGMIC)"/>
            <person name="Jia N."/>
            <person name="Wang J."/>
            <person name="Shi W."/>
            <person name="Du L."/>
            <person name="Sun Y."/>
            <person name="Zhan W."/>
            <person name="Jiang J.F."/>
            <person name="Wang Q."/>
            <person name="Zhang B."/>
            <person name="Ji P."/>
            <person name="Bell-Sakyi L."/>
            <person name="Cui X.M."/>
            <person name="Yuan T.T."/>
            <person name="Jiang B.G."/>
            <person name="Yang W.F."/>
            <person name="Lam T.T."/>
            <person name="Chang Q.C."/>
            <person name="Ding S.J."/>
            <person name="Wang X.J."/>
            <person name="Zhu J.G."/>
            <person name="Ruan X.D."/>
            <person name="Zhao L."/>
            <person name="Wei J.T."/>
            <person name="Ye R.Z."/>
            <person name="Que T.C."/>
            <person name="Du C.H."/>
            <person name="Zhou Y.H."/>
            <person name="Cheng J.X."/>
            <person name="Dai P.F."/>
            <person name="Guo W.B."/>
            <person name="Han X.H."/>
            <person name="Huang E.J."/>
            <person name="Li L.F."/>
            <person name="Wei W."/>
            <person name="Gao Y.C."/>
            <person name="Liu J.Z."/>
            <person name="Shao H.Z."/>
            <person name="Wang X."/>
            <person name="Wang C.C."/>
            <person name="Yang T.C."/>
            <person name="Huo Q.B."/>
            <person name="Li W."/>
            <person name="Chen H.Y."/>
            <person name="Chen S.E."/>
            <person name="Zhou L.G."/>
            <person name="Ni X.B."/>
            <person name="Tian J.H."/>
            <person name="Sheng Y."/>
            <person name="Liu T."/>
            <person name="Pan Y.S."/>
            <person name="Xia L.Y."/>
            <person name="Li J."/>
            <person name="Zhao F."/>
            <person name="Cao W.C."/>
        </authorList>
    </citation>
    <scope>NUCLEOTIDE SEQUENCE</scope>
    <source>
        <strain evidence="3">Rmic-2018</strain>
    </source>
</reference>
<feature type="coiled-coil region" evidence="1">
    <location>
        <begin position="373"/>
        <end position="407"/>
    </location>
</feature>
<keyword evidence="1" id="KW-0175">Coiled coil</keyword>
<feature type="compositionally biased region" description="Polar residues" evidence="2">
    <location>
        <begin position="346"/>
        <end position="357"/>
    </location>
</feature>
<dbReference type="VEuPathDB" id="VectorBase:LOC119177642"/>
<reference evidence="3" key="2">
    <citation type="submission" date="2021-09" db="EMBL/GenBank/DDBJ databases">
        <authorList>
            <person name="Jia N."/>
            <person name="Wang J."/>
            <person name="Shi W."/>
            <person name="Du L."/>
            <person name="Sun Y."/>
            <person name="Zhan W."/>
            <person name="Jiang J."/>
            <person name="Wang Q."/>
            <person name="Zhang B."/>
            <person name="Ji P."/>
            <person name="Sakyi L.B."/>
            <person name="Cui X."/>
            <person name="Yuan T."/>
            <person name="Jiang B."/>
            <person name="Yang W."/>
            <person name="Lam T.T.-Y."/>
            <person name="Chang Q."/>
            <person name="Ding S."/>
            <person name="Wang X."/>
            <person name="Zhu J."/>
            <person name="Ruan X."/>
            <person name="Zhao L."/>
            <person name="Wei J."/>
            <person name="Que T."/>
            <person name="Du C."/>
            <person name="Cheng J."/>
            <person name="Dai P."/>
            <person name="Han X."/>
            <person name="Huang E."/>
            <person name="Gao Y."/>
            <person name="Liu J."/>
            <person name="Shao H."/>
            <person name="Ye R."/>
            <person name="Li L."/>
            <person name="Wei W."/>
            <person name="Wang X."/>
            <person name="Wang C."/>
            <person name="Huo Q."/>
            <person name="Li W."/>
            <person name="Guo W."/>
            <person name="Chen H."/>
            <person name="Chen S."/>
            <person name="Zhou L."/>
            <person name="Zhou L."/>
            <person name="Ni X."/>
            <person name="Tian J."/>
            <person name="Zhou Y."/>
            <person name="Sheng Y."/>
            <person name="Liu T."/>
            <person name="Pan Y."/>
            <person name="Xia L."/>
            <person name="Li J."/>
            <person name="Zhao F."/>
            <person name="Cao W."/>
        </authorList>
    </citation>
    <scope>NUCLEOTIDE SEQUENCE</scope>
    <source>
        <strain evidence="3">Rmic-2018</strain>
        <tissue evidence="3">Larvae</tissue>
    </source>
</reference>
<protein>
    <submittedName>
        <fullName evidence="3">Uncharacterized protein</fullName>
    </submittedName>
</protein>
<feature type="compositionally biased region" description="Low complexity" evidence="2">
    <location>
        <begin position="289"/>
        <end position="312"/>
    </location>
</feature>
<evidence type="ECO:0000313" key="3">
    <source>
        <dbReference type="EMBL" id="KAH7948601.1"/>
    </source>
</evidence>
<evidence type="ECO:0000256" key="2">
    <source>
        <dbReference type="SAM" id="MobiDB-lite"/>
    </source>
</evidence>
<dbReference type="EMBL" id="JABSTU010005219">
    <property type="protein sequence ID" value="KAH7948601.1"/>
    <property type="molecule type" value="Genomic_DNA"/>
</dbReference>
<feature type="region of interest" description="Disordered" evidence="2">
    <location>
        <begin position="1"/>
        <end position="40"/>
    </location>
</feature>
<sequence>MTDDDAAASTGATASIEEETQGGENAPSVSQKKPLDNGGWFTATYQNSRLIAVPETGAEVVDKSASGQPKQKGNPLRKVKLPPLPKTDFKVIIRPRDGLNISQLSTHQMARAITKACGNPDICNESNLLIRLRNRSNIVIMSKQSMETANIVQSLRSLLRSLRLGAKDYAVMAYVSAPDNSCTGAIHGLDAGTTPTELLAHLRPGHRADECPTPGVVVCSNCTETVIEDGQTCEQWCALCKEAHPTRAKECKERLRRPRSPRPRTKEQTAAEAQGADGRSRARKRWFSRDVSSPSRSRSASKSRSWLRSASRTHQAPETRKKQQKKPVTRKEEDGTVSRKAPFFSASPTAPKNTNTQTVLVGKNVSAPPNNEVKELRQAIQALWADNAELRQKLNDLIDELKALRTGQTDANPQTDLTLTATVGCQEFTTTMAAMKNSLANLSNLISNIQVEARKDRDCLVQLMAMKSKGIPFPASGKLTSAPLCSRQNNQQAKRVLSSLETLLRGTRAGDISRKLRKAEIWPEKLITEG</sequence>
<feature type="region of interest" description="Disordered" evidence="2">
    <location>
        <begin position="248"/>
        <end position="357"/>
    </location>
</feature>
<dbReference type="Proteomes" id="UP000821866">
    <property type="component" value="Unassembled WGS sequence"/>
</dbReference>
<keyword evidence="4" id="KW-1185">Reference proteome</keyword>
<proteinExistence type="predicted"/>
<organism evidence="3 4">
    <name type="scientific">Rhipicephalus microplus</name>
    <name type="common">Cattle tick</name>
    <name type="synonym">Boophilus microplus</name>
    <dbReference type="NCBI Taxonomy" id="6941"/>
    <lineage>
        <taxon>Eukaryota</taxon>
        <taxon>Metazoa</taxon>
        <taxon>Ecdysozoa</taxon>
        <taxon>Arthropoda</taxon>
        <taxon>Chelicerata</taxon>
        <taxon>Arachnida</taxon>
        <taxon>Acari</taxon>
        <taxon>Parasitiformes</taxon>
        <taxon>Ixodida</taxon>
        <taxon>Ixodoidea</taxon>
        <taxon>Ixodidae</taxon>
        <taxon>Rhipicephalinae</taxon>
        <taxon>Rhipicephalus</taxon>
        <taxon>Boophilus</taxon>
    </lineage>
</organism>
<name>A0A9J6CX78_RHIMP</name>
<feature type="region of interest" description="Disordered" evidence="2">
    <location>
        <begin position="61"/>
        <end position="80"/>
    </location>
</feature>
<dbReference type="AlphaFoldDB" id="A0A9J6CX78"/>
<accession>A0A9J6CX78</accession>
<evidence type="ECO:0000256" key="1">
    <source>
        <dbReference type="SAM" id="Coils"/>
    </source>
</evidence>
<feature type="compositionally biased region" description="Basic residues" evidence="2">
    <location>
        <begin position="254"/>
        <end position="263"/>
    </location>
</feature>
<gene>
    <name evidence="3" type="ORF">HPB51_028470</name>
</gene>